<sequence>MLFNQPLGDWNTSSVTDMSFMFDGTLAFNQPIGSWDTSQVTTMQNMFADSDSFNSPIGNSTTSSRTNARGMFNTALSFNQPIGSWDTSNVVEMRFMFEGAQSFNQAIGSWDTSKVEMTGMFRGAVAFNQPLDSWDTSSVTDMSAMFEGASSFDQPIGSWDTSEVKFLSRIFVNAVAFNQFIGCWDVSSVLFMEDMFIGASSFPVPPCPGGSISASNGLGCAPEPDCTNGTPTDVATCPPVNESCGACDAGFVLTKDQLCVEATGCGDLSLLDHALLRKDKKKAYNKCLKHSLIGYSQLPDNDELESMYGLTSRSPGLALLNIAGATAVLVAAVFLCRGFRRNWFSSYDEVPEEALP</sequence>
<reference evidence="2" key="1">
    <citation type="submission" date="2021-02" db="EMBL/GenBank/DDBJ databases">
        <authorList>
            <person name="Dougan E. K."/>
            <person name="Rhodes N."/>
            <person name="Thang M."/>
            <person name="Chan C."/>
        </authorList>
    </citation>
    <scope>NUCLEOTIDE SEQUENCE</scope>
</reference>
<dbReference type="InterPro" id="IPR011889">
    <property type="entry name" value="Liste_lipo_26"/>
</dbReference>
<accession>A0A812I874</accession>
<keyword evidence="1" id="KW-0812">Transmembrane</keyword>
<comment type="caution">
    <text evidence="2">The sequence shown here is derived from an EMBL/GenBank/DDBJ whole genome shotgun (WGS) entry which is preliminary data.</text>
</comment>
<evidence type="ECO:0000256" key="1">
    <source>
        <dbReference type="SAM" id="Phobius"/>
    </source>
</evidence>
<proteinExistence type="predicted"/>
<name>A0A812I874_9DINO</name>
<evidence type="ECO:0008006" key="4">
    <source>
        <dbReference type="Google" id="ProtNLM"/>
    </source>
</evidence>
<gene>
    <name evidence="2" type="ORF">SNAT2548_LOCUS3175</name>
</gene>
<keyword evidence="3" id="KW-1185">Reference proteome</keyword>
<evidence type="ECO:0000313" key="2">
    <source>
        <dbReference type="EMBL" id="CAE7025443.1"/>
    </source>
</evidence>
<feature type="transmembrane region" description="Helical" evidence="1">
    <location>
        <begin position="316"/>
        <end position="336"/>
    </location>
</feature>
<dbReference type="OrthoDB" id="438796at2759"/>
<organism evidence="2 3">
    <name type="scientific">Symbiodinium natans</name>
    <dbReference type="NCBI Taxonomy" id="878477"/>
    <lineage>
        <taxon>Eukaryota</taxon>
        <taxon>Sar</taxon>
        <taxon>Alveolata</taxon>
        <taxon>Dinophyceae</taxon>
        <taxon>Suessiales</taxon>
        <taxon>Symbiodiniaceae</taxon>
        <taxon>Symbiodinium</taxon>
    </lineage>
</organism>
<keyword evidence="1" id="KW-1133">Transmembrane helix</keyword>
<dbReference type="Proteomes" id="UP000604046">
    <property type="component" value="Unassembled WGS sequence"/>
</dbReference>
<dbReference type="AlphaFoldDB" id="A0A812I874"/>
<dbReference type="NCBIfam" id="TIGR02167">
    <property type="entry name" value="Liste_lipo_26"/>
    <property type="match status" value="3"/>
</dbReference>
<evidence type="ECO:0000313" key="3">
    <source>
        <dbReference type="Proteomes" id="UP000604046"/>
    </source>
</evidence>
<dbReference type="InterPro" id="IPR005046">
    <property type="entry name" value="DUF285"/>
</dbReference>
<keyword evidence="1" id="KW-0472">Membrane</keyword>
<dbReference type="Pfam" id="PF03382">
    <property type="entry name" value="DUF285"/>
    <property type="match status" value="1"/>
</dbReference>
<protein>
    <recommendedName>
        <fullName evidence="4">BspA family leucine-rich repeat surface protein</fullName>
    </recommendedName>
</protein>
<dbReference type="EMBL" id="CAJNDS010000194">
    <property type="protein sequence ID" value="CAE7025443.1"/>
    <property type="molecule type" value="Genomic_DNA"/>
</dbReference>